<dbReference type="InterPro" id="IPR002110">
    <property type="entry name" value="Ankyrin_rpt"/>
</dbReference>
<accession>A0A365MTP0</accession>
<dbReference type="SMART" id="SM00248">
    <property type="entry name" value="ANK"/>
    <property type="match status" value="3"/>
</dbReference>
<proteinExistence type="predicted"/>
<dbReference type="PANTHER" id="PTHR24134">
    <property type="entry name" value="ANKYRIN REPEAT-CONTAINING PROTEIN DDB_G0279043"/>
    <property type="match status" value="1"/>
</dbReference>
<sequence length="150" mass="16084">MLIEHGADLGDSSALEFAAHLGFGGDIETLKFLIERDVDFGDSTALEVAARHGLAEIVRLLLHEKGVDPNGWNGVLSPLFCAVQYCEAGSGDDALARSKDALATVTTLLDRGANPDQPGYCYDELDWKKVQISPLSQACRLKGMKSACAF</sequence>
<evidence type="ECO:0000256" key="2">
    <source>
        <dbReference type="ARBA" id="ARBA00023043"/>
    </source>
</evidence>
<evidence type="ECO:0000313" key="3">
    <source>
        <dbReference type="EMBL" id="RBA11768.1"/>
    </source>
</evidence>
<keyword evidence="1" id="KW-0677">Repeat</keyword>
<evidence type="ECO:0000313" key="4">
    <source>
        <dbReference type="Proteomes" id="UP000251714"/>
    </source>
</evidence>
<dbReference type="Pfam" id="PF12796">
    <property type="entry name" value="Ank_2"/>
    <property type="match status" value="1"/>
</dbReference>
<evidence type="ECO:0000256" key="1">
    <source>
        <dbReference type="ARBA" id="ARBA00022737"/>
    </source>
</evidence>
<name>A0A365MTP0_GIBIN</name>
<keyword evidence="2" id="KW-0040">ANK repeat</keyword>
<dbReference type="Proteomes" id="UP000251714">
    <property type="component" value="Unassembled WGS sequence"/>
</dbReference>
<dbReference type="AlphaFoldDB" id="A0A365MTP0"/>
<reference evidence="3 4" key="1">
    <citation type="submission" date="2017-12" db="EMBL/GenBank/DDBJ databases">
        <title>Genome sequence of the mycotoxigenic crop pathogen Fusarium proliferatum, strain ITEM 2341 from Date Palm.</title>
        <authorList>
            <person name="Almiman B.F."/>
            <person name="Shittu T.A."/>
            <person name="Muthumeenakshi S."/>
            <person name="Baroncelli R."/>
            <person name="Sreenivasaprasada S."/>
        </authorList>
    </citation>
    <scope>NUCLEOTIDE SEQUENCE [LARGE SCALE GENOMIC DNA]</scope>
    <source>
        <strain evidence="3 4">ITEM 2341</strain>
    </source>
</reference>
<dbReference type="PANTHER" id="PTHR24134:SF9">
    <property type="entry name" value="ANKYRIN REPEAT AND SOCS BOX PROTEIN 8"/>
    <property type="match status" value="1"/>
</dbReference>
<organism evidence="3 4">
    <name type="scientific">Gibberella intermedia</name>
    <name type="common">Bulb rot disease fungus</name>
    <name type="synonym">Fusarium proliferatum</name>
    <dbReference type="NCBI Taxonomy" id="948311"/>
    <lineage>
        <taxon>Eukaryota</taxon>
        <taxon>Fungi</taxon>
        <taxon>Dikarya</taxon>
        <taxon>Ascomycota</taxon>
        <taxon>Pezizomycotina</taxon>
        <taxon>Sordariomycetes</taxon>
        <taxon>Hypocreomycetidae</taxon>
        <taxon>Hypocreales</taxon>
        <taxon>Nectriaceae</taxon>
        <taxon>Fusarium</taxon>
        <taxon>Fusarium fujikuroi species complex</taxon>
    </lineage>
</organism>
<gene>
    <name evidence="3" type="ORF">FPRO05_14250</name>
</gene>
<dbReference type="SUPFAM" id="SSF48403">
    <property type="entry name" value="Ankyrin repeat"/>
    <property type="match status" value="1"/>
</dbReference>
<dbReference type="InterPro" id="IPR036770">
    <property type="entry name" value="Ankyrin_rpt-contain_sf"/>
</dbReference>
<dbReference type="EMBL" id="PKMI01000047">
    <property type="protein sequence ID" value="RBA11768.1"/>
    <property type="molecule type" value="Genomic_DNA"/>
</dbReference>
<protein>
    <submittedName>
        <fullName evidence="3">Ankyrin repeat domain-containing protein</fullName>
    </submittedName>
</protein>
<comment type="caution">
    <text evidence="3">The sequence shown here is derived from an EMBL/GenBank/DDBJ whole genome shotgun (WGS) entry which is preliminary data.</text>
</comment>
<dbReference type="Gene3D" id="1.25.40.20">
    <property type="entry name" value="Ankyrin repeat-containing domain"/>
    <property type="match status" value="1"/>
</dbReference>